<comment type="caution">
    <text evidence="3">The sequence shown here is derived from an EMBL/GenBank/DDBJ whole genome shotgun (WGS) entry which is preliminary data.</text>
</comment>
<organism evidence="3">
    <name type="scientific">mine drainage metagenome</name>
    <dbReference type="NCBI Taxonomy" id="410659"/>
    <lineage>
        <taxon>unclassified sequences</taxon>
        <taxon>metagenomes</taxon>
        <taxon>ecological metagenomes</taxon>
    </lineage>
</organism>
<dbReference type="Gene3D" id="1.10.443.10">
    <property type="entry name" value="Intergrase catalytic core"/>
    <property type="match status" value="1"/>
</dbReference>
<sequence>MEARMQACRSEDLHFHDLRHEATSRLAEKLPNLIELAAVTGHKDLRMLKRYYHLRATDLAKKLG</sequence>
<name>T0ZBJ6_9ZZZZ</name>
<evidence type="ECO:0000256" key="1">
    <source>
        <dbReference type="ARBA" id="ARBA00023172"/>
    </source>
</evidence>
<evidence type="ECO:0000259" key="2">
    <source>
        <dbReference type="Pfam" id="PF00589"/>
    </source>
</evidence>
<reference evidence="3" key="2">
    <citation type="journal article" date="2014" name="ISME J.">
        <title>Microbial stratification in low pH oxic and suboxic macroscopic growths along an acid mine drainage.</title>
        <authorList>
            <person name="Mendez-Garcia C."/>
            <person name="Mesa V."/>
            <person name="Sprenger R.R."/>
            <person name="Richter M."/>
            <person name="Diez M.S."/>
            <person name="Solano J."/>
            <person name="Bargiela R."/>
            <person name="Golyshina O.V."/>
            <person name="Manteca A."/>
            <person name="Ramos J.L."/>
            <person name="Gallego J.R."/>
            <person name="Llorente I."/>
            <person name="Martins Dos Santos V.A."/>
            <person name="Jensen O.N."/>
            <person name="Pelaez A.I."/>
            <person name="Sanchez J."/>
            <person name="Ferrer M."/>
        </authorList>
    </citation>
    <scope>NUCLEOTIDE SEQUENCE</scope>
</reference>
<reference evidence="3" key="1">
    <citation type="submission" date="2013-08" db="EMBL/GenBank/DDBJ databases">
        <authorList>
            <person name="Mendez C."/>
            <person name="Richter M."/>
            <person name="Ferrer M."/>
            <person name="Sanchez J."/>
        </authorList>
    </citation>
    <scope>NUCLEOTIDE SEQUENCE</scope>
</reference>
<accession>T0ZBJ6</accession>
<feature type="domain" description="Tyr recombinase" evidence="2">
    <location>
        <begin position="7"/>
        <end position="56"/>
    </location>
</feature>
<dbReference type="GO" id="GO:0003677">
    <property type="term" value="F:DNA binding"/>
    <property type="evidence" value="ECO:0007669"/>
    <property type="project" value="InterPro"/>
</dbReference>
<dbReference type="InterPro" id="IPR002104">
    <property type="entry name" value="Integrase_catalytic"/>
</dbReference>
<protein>
    <submittedName>
        <fullName evidence="3">Shufflon-specific DNA recombinase</fullName>
    </submittedName>
</protein>
<keyword evidence="1" id="KW-0233">DNA recombination</keyword>
<dbReference type="GO" id="GO:0006310">
    <property type="term" value="P:DNA recombination"/>
    <property type="evidence" value="ECO:0007669"/>
    <property type="project" value="UniProtKB-KW"/>
</dbReference>
<dbReference type="AlphaFoldDB" id="T0ZBJ6"/>
<dbReference type="InterPro" id="IPR011010">
    <property type="entry name" value="DNA_brk_join_enz"/>
</dbReference>
<dbReference type="GO" id="GO:0015074">
    <property type="term" value="P:DNA integration"/>
    <property type="evidence" value="ECO:0007669"/>
    <property type="project" value="InterPro"/>
</dbReference>
<dbReference type="Pfam" id="PF00589">
    <property type="entry name" value="Phage_integrase"/>
    <property type="match status" value="1"/>
</dbReference>
<dbReference type="EMBL" id="AUZZ01011394">
    <property type="protein sequence ID" value="EQD26359.1"/>
    <property type="molecule type" value="Genomic_DNA"/>
</dbReference>
<proteinExistence type="predicted"/>
<gene>
    <name evidence="3" type="ORF">B2A_15674</name>
</gene>
<dbReference type="SUPFAM" id="SSF56349">
    <property type="entry name" value="DNA breaking-rejoining enzymes"/>
    <property type="match status" value="1"/>
</dbReference>
<dbReference type="InterPro" id="IPR013762">
    <property type="entry name" value="Integrase-like_cat_sf"/>
</dbReference>
<evidence type="ECO:0000313" key="3">
    <source>
        <dbReference type="EMBL" id="EQD26359.1"/>
    </source>
</evidence>